<dbReference type="GO" id="GO:0003677">
    <property type="term" value="F:DNA binding"/>
    <property type="evidence" value="ECO:0007669"/>
    <property type="project" value="InterPro"/>
</dbReference>
<keyword evidence="2" id="KW-1185">Reference proteome</keyword>
<reference evidence="2" key="1">
    <citation type="submission" date="2014-04" db="EMBL/GenBank/DDBJ databases">
        <title>Whole-Genome optical mapping and complete genome sequence of Sphingobacterium deserti sp. nov., a new spaces isolated from desert in the west of China.</title>
        <authorList>
            <person name="Teng C."/>
            <person name="Zhou Z."/>
            <person name="Li X."/>
            <person name="Chen M."/>
            <person name="Lin M."/>
            <person name="Wang L."/>
            <person name="Su S."/>
            <person name="Zhang C."/>
            <person name="Zhang W."/>
        </authorList>
    </citation>
    <scope>NUCLEOTIDE SEQUENCE [LARGE SCALE GENOMIC DNA]</scope>
    <source>
        <strain evidence="2">ACCC05744</strain>
    </source>
</reference>
<protein>
    <submittedName>
        <fullName evidence="1">Uncharacterized protein</fullName>
    </submittedName>
</protein>
<dbReference type="AlphaFoldDB" id="A0A0B8T1A7"/>
<dbReference type="PATRIC" id="fig|1229276.3.peg.3853"/>
<accession>A0A0B8T1A7</accession>
<name>A0A0B8T1A7_9SPHI</name>
<dbReference type="InterPro" id="IPR010982">
    <property type="entry name" value="Lambda_DNA-bd_dom_sf"/>
</dbReference>
<gene>
    <name evidence="1" type="ORF">DI53_3723</name>
</gene>
<evidence type="ECO:0000313" key="1">
    <source>
        <dbReference type="EMBL" id="KGE12458.1"/>
    </source>
</evidence>
<dbReference type="SUPFAM" id="SSF47413">
    <property type="entry name" value="lambda repressor-like DNA-binding domains"/>
    <property type="match status" value="1"/>
</dbReference>
<dbReference type="RefSeq" id="WP_037503329.1">
    <property type="nucleotide sequence ID" value="NZ_JJMU01000067.1"/>
</dbReference>
<dbReference type="Proteomes" id="UP000031802">
    <property type="component" value="Unassembled WGS sequence"/>
</dbReference>
<organism evidence="1 2">
    <name type="scientific">Sphingobacterium deserti</name>
    <dbReference type="NCBI Taxonomy" id="1229276"/>
    <lineage>
        <taxon>Bacteria</taxon>
        <taxon>Pseudomonadati</taxon>
        <taxon>Bacteroidota</taxon>
        <taxon>Sphingobacteriia</taxon>
        <taxon>Sphingobacteriales</taxon>
        <taxon>Sphingobacteriaceae</taxon>
        <taxon>Sphingobacterium</taxon>
    </lineage>
</organism>
<sequence length="145" mass="16648">MEKIDRLSLFILNKVRLIRLINGKSAYQISLELGRSSNYVNNIESSSQSNKYNSADYPLLAEIFNCSISDILPPNDWPKSSSHEKVEKYVKSMVDENFVEQILMGIKESAHSNILLDEKALLKHLNVVNDEEKKVVRLVLNRIEK</sequence>
<evidence type="ECO:0000313" key="2">
    <source>
        <dbReference type="Proteomes" id="UP000031802"/>
    </source>
</evidence>
<dbReference type="EMBL" id="JJMU01000067">
    <property type="protein sequence ID" value="KGE12458.1"/>
    <property type="molecule type" value="Genomic_DNA"/>
</dbReference>
<proteinExistence type="predicted"/>
<comment type="caution">
    <text evidence="1">The sequence shown here is derived from an EMBL/GenBank/DDBJ whole genome shotgun (WGS) entry which is preliminary data.</text>
</comment>
<dbReference type="OrthoDB" id="708469at2"/>
<reference evidence="1 2" key="2">
    <citation type="journal article" date="2015" name="PLoS ONE">
        <title>Whole-Genome Optical Mapping and Finished Genome Sequence of Sphingobacterium deserti sp. nov., a New Species Isolated from the Western Desert of China.</title>
        <authorList>
            <person name="Teng C."/>
            <person name="Zhou Z."/>
            <person name="Molnar I."/>
            <person name="Li X."/>
            <person name="Tang R."/>
            <person name="Chen M."/>
            <person name="Wang L."/>
            <person name="Su S."/>
            <person name="Zhang W."/>
            <person name="Lin M."/>
        </authorList>
    </citation>
    <scope>NUCLEOTIDE SEQUENCE [LARGE SCALE GENOMIC DNA]</scope>
    <source>
        <strain evidence="2">ACCC05744</strain>
    </source>
</reference>
<dbReference type="Gene3D" id="1.10.260.40">
    <property type="entry name" value="lambda repressor-like DNA-binding domains"/>
    <property type="match status" value="1"/>
</dbReference>